<dbReference type="GO" id="GO:0008270">
    <property type="term" value="F:zinc ion binding"/>
    <property type="evidence" value="ECO:0007669"/>
    <property type="project" value="UniProtKB-KW"/>
</dbReference>
<dbReference type="PROSITE" id="PS00028">
    <property type="entry name" value="ZINC_FINGER_C2H2_1"/>
    <property type="match status" value="1"/>
</dbReference>
<gene>
    <name evidence="4" type="ORF">QBC37DRAFT_466982</name>
</gene>
<sequence length="199" mass="21822">MTLQIRPSVLEDSAHTGLLQPAQLDTDLFADIPAQNRSSHDLNQPHGFPPDIDPASFTFDQAVFDLSGGIPEWDQLMTWLYEPTSPPTPSPIRNPSPIDSTPTSGNSQSPTTLATPGTSGSSKNSTSSGRRRPKKHSCDFPGCDYKCALQKDLAKHQIKHYGLDPATAFECPRCGKLFRQDNGRRHYKTVNCSSKPSRS</sequence>
<keyword evidence="5" id="KW-1185">Reference proteome</keyword>
<evidence type="ECO:0000259" key="3">
    <source>
        <dbReference type="PROSITE" id="PS50157"/>
    </source>
</evidence>
<dbReference type="EMBL" id="MU858141">
    <property type="protein sequence ID" value="KAK4211775.1"/>
    <property type="molecule type" value="Genomic_DNA"/>
</dbReference>
<evidence type="ECO:0000313" key="5">
    <source>
        <dbReference type="Proteomes" id="UP001301769"/>
    </source>
</evidence>
<evidence type="ECO:0000256" key="2">
    <source>
        <dbReference type="SAM" id="MobiDB-lite"/>
    </source>
</evidence>
<evidence type="ECO:0000256" key="1">
    <source>
        <dbReference type="PROSITE-ProRule" id="PRU00042"/>
    </source>
</evidence>
<evidence type="ECO:0000313" key="4">
    <source>
        <dbReference type="EMBL" id="KAK4211775.1"/>
    </source>
</evidence>
<accession>A0AAN6Y5Q8</accession>
<proteinExistence type="predicted"/>
<dbReference type="PROSITE" id="PS50157">
    <property type="entry name" value="ZINC_FINGER_C2H2_2"/>
    <property type="match status" value="1"/>
</dbReference>
<reference evidence="4" key="1">
    <citation type="journal article" date="2023" name="Mol. Phylogenet. Evol.">
        <title>Genome-scale phylogeny and comparative genomics of the fungal order Sordariales.</title>
        <authorList>
            <person name="Hensen N."/>
            <person name="Bonometti L."/>
            <person name="Westerberg I."/>
            <person name="Brannstrom I.O."/>
            <person name="Guillou S."/>
            <person name="Cros-Aarteil S."/>
            <person name="Calhoun S."/>
            <person name="Haridas S."/>
            <person name="Kuo A."/>
            <person name="Mondo S."/>
            <person name="Pangilinan J."/>
            <person name="Riley R."/>
            <person name="LaButti K."/>
            <person name="Andreopoulos B."/>
            <person name="Lipzen A."/>
            <person name="Chen C."/>
            <person name="Yan M."/>
            <person name="Daum C."/>
            <person name="Ng V."/>
            <person name="Clum A."/>
            <person name="Steindorff A."/>
            <person name="Ohm R.A."/>
            <person name="Martin F."/>
            <person name="Silar P."/>
            <person name="Natvig D.O."/>
            <person name="Lalanne C."/>
            <person name="Gautier V."/>
            <person name="Ament-Velasquez S.L."/>
            <person name="Kruys A."/>
            <person name="Hutchinson M.I."/>
            <person name="Powell A.J."/>
            <person name="Barry K."/>
            <person name="Miller A.N."/>
            <person name="Grigoriev I.V."/>
            <person name="Debuchy R."/>
            <person name="Gladieux P."/>
            <person name="Hiltunen Thoren M."/>
            <person name="Johannesson H."/>
        </authorList>
    </citation>
    <scope>NUCLEOTIDE SEQUENCE</scope>
    <source>
        <strain evidence="4">PSN293</strain>
    </source>
</reference>
<dbReference type="Proteomes" id="UP001301769">
    <property type="component" value="Unassembled WGS sequence"/>
</dbReference>
<dbReference type="Gene3D" id="3.30.160.60">
    <property type="entry name" value="Classic Zinc Finger"/>
    <property type="match status" value="1"/>
</dbReference>
<feature type="compositionally biased region" description="Pro residues" evidence="2">
    <location>
        <begin position="84"/>
        <end position="94"/>
    </location>
</feature>
<dbReference type="AlphaFoldDB" id="A0AAN6Y5Q8"/>
<organism evidence="4 5">
    <name type="scientific">Rhypophila decipiens</name>
    <dbReference type="NCBI Taxonomy" id="261697"/>
    <lineage>
        <taxon>Eukaryota</taxon>
        <taxon>Fungi</taxon>
        <taxon>Dikarya</taxon>
        <taxon>Ascomycota</taxon>
        <taxon>Pezizomycotina</taxon>
        <taxon>Sordariomycetes</taxon>
        <taxon>Sordariomycetidae</taxon>
        <taxon>Sordariales</taxon>
        <taxon>Naviculisporaceae</taxon>
        <taxon>Rhypophila</taxon>
    </lineage>
</organism>
<feature type="compositionally biased region" description="Polar residues" evidence="2">
    <location>
        <begin position="99"/>
        <end position="114"/>
    </location>
</feature>
<comment type="caution">
    <text evidence="4">The sequence shown here is derived from an EMBL/GenBank/DDBJ whole genome shotgun (WGS) entry which is preliminary data.</text>
</comment>
<feature type="domain" description="C2H2-type" evidence="3">
    <location>
        <begin position="169"/>
        <end position="196"/>
    </location>
</feature>
<name>A0AAN6Y5Q8_9PEZI</name>
<keyword evidence="1" id="KW-0862">Zinc</keyword>
<feature type="compositionally biased region" description="Low complexity" evidence="2">
    <location>
        <begin position="115"/>
        <end position="128"/>
    </location>
</feature>
<keyword evidence="1" id="KW-0479">Metal-binding</keyword>
<keyword evidence="1" id="KW-0863">Zinc-finger</keyword>
<reference evidence="4" key="2">
    <citation type="submission" date="2023-05" db="EMBL/GenBank/DDBJ databases">
        <authorList>
            <consortium name="Lawrence Berkeley National Laboratory"/>
            <person name="Steindorff A."/>
            <person name="Hensen N."/>
            <person name="Bonometti L."/>
            <person name="Westerberg I."/>
            <person name="Brannstrom I.O."/>
            <person name="Guillou S."/>
            <person name="Cros-Aarteil S."/>
            <person name="Calhoun S."/>
            <person name="Haridas S."/>
            <person name="Kuo A."/>
            <person name="Mondo S."/>
            <person name="Pangilinan J."/>
            <person name="Riley R."/>
            <person name="Labutti K."/>
            <person name="Andreopoulos B."/>
            <person name="Lipzen A."/>
            <person name="Chen C."/>
            <person name="Yanf M."/>
            <person name="Daum C."/>
            <person name="Ng V."/>
            <person name="Clum A."/>
            <person name="Ohm R."/>
            <person name="Martin F."/>
            <person name="Silar P."/>
            <person name="Natvig D."/>
            <person name="Lalanne C."/>
            <person name="Gautier V."/>
            <person name="Ament-Velasquez S.L."/>
            <person name="Kruys A."/>
            <person name="Hutchinson M.I."/>
            <person name="Powell A.J."/>
            <person name="Barry K."/>
            <person name="Miller A.N."/>
            <person name="Grigoriev I.V."/>
            <person name="Debuchy R."/>
            <person name="Gladieux P."/>
            <person name="Thoren M.H."/>
            <person name="Johannesson H."/>
        </authorList>
    </citation>
    <scope>NUCLEOTIDE SEQUENCE</scope>
    <source>
        <strain evidence="4">PSN293</strain>
    </source>
</reference>
<feature type="region of interest" description="Disordered" evidence="2">
    <location>
        <begin position="81"/>
        <end position="137"/>
    </location>
</feature>
<dbReference type="InterPro" id="IPR013087">
    <property type="entry name" value="Znf_C2H2_type"/>
</dbReference>
<protein>
    <recommendedName>
        <fullName evidence="3">C2H2-type domain-containing protein</fullName>
    </recommendedName>
</protein>